<proteinExistence type="predicted"/>
<dbReference type="InterPro" id="IPR036397">
    <property type="entry name" value="RNaseH_sf"/>
</dbReference>
<dbReference type="GO" id="GO:0004523">
    <property type="term" value="F:RNA-DNA hybrid ribonuclease activity"/>
    <property type="evidence" value="ECO:0007669"/>
    <property type="project" value="InterPro"/>
</dbReference>
<protein>
    <recommendedName>
        <fullName evidence="1">RNase H type-1 domain-containing protein</fullName>
    </recommendedName>
</protein>
<reference evidence="2" key="1">
    <citation type="journal article" date="2023" name="Plant J.">
        <title>Genome sequences and population genomics provide insights into the demographic history, inbreeding, and mutation load of two 'living fossil' tree species of Dipteronia.</title>
        <authorList>
            <person name="Feng Y."/>
            <person name="Comes H.P."/>
            <person name="Chen J."/>
            <person name="Zhu S."/>
            <person name="Lu R."/>
            <person name="Zhang X."/>
            <person name="Li P."/>
            <person name="Qiu J."/>
            <person name="Olsen K.M."/>
            <person name="Qiu Y."/>
        </authorList>
    </citation>
    <scope>NUCLEOTIDE SEQUENCE</scope>
    <source>
        <strain evidence="2">NBL</strain>
    </source>
</reference>
<feature type="domain" description="RNase H type-1" evidence="1">
    <location>
        <begin position="47"/>
        <end position="152"/>
    </location>
</feature>
<dbReference type="InterPro" id="IPR044730">
    <property type="entry name" value="RNase_H-like_dom_plant"/>
</dbReference>
<evidence type="ECO:0000313" key="2">
    <source>
        <dbReference type="EMBL" id="KAK3211449.1"/>
    </source>
</evidence>
<keyword evidence="3" id="KW-1185">Reference proteome</keyword>
<dbReference type="Pfam" id="PF13456">
    <property type="entry name" value="RVT_3"/>
    <property type="match status" value="1"/>
</dbReference>
<organism evidence="2 3">
    <name type="scientific">Dipteronia sinensis</name>
    <dbReference type="NCBI Taxonomy" id="43782"/>
    <lineage>
        <taxon>Eukaryota</taxon>
        <taxon>Viridiplantae</taxon>
        <taxon>Streptophyta</taxon>
        <taxon>Embryophyta</taxon>
        <taxon>Tracheophyta</taxon>
        <taxon>Spermatophyta</taxon>
        <taxon>Magnoliopsida</taxon>
        <taxon>eudicotyledons</taxon>
        <taxon>Gunneridae</taxon>
        <taxon>Pentapetalae</taxon>
        <taxon>rosids</taxon>
        <taxon>malvids</taxon>
        <taxon>Sapindales</taxon>
        <taxon>Sapindaceae</taxon>
        <taxon>Hippocastanoideae</taxon>
        <taxon>Acereae</taxon>
        <taxon>Dipteronia</taxon>
    </lineage>
</organism>
<sequence length="191" mass="21655">MCSKLCLGRIPGYLLFAMTLWFTWKWKCDRVFDSTFQLSLCPGSIFAGGVIRDNTMNWLVGFALNKGLGSVIEAELWGIFEGLKLVWKVGFRKVIVESDSQSTVLLLSNTIPLNHLLFNIIHVCKSLMENEWSCTIHHVYRESNKAVDFLTNLSHYLDLEIIVFEEPPTQISGILDDDYNGVDVGRMISSS</sequence>
<evidence type="ECO:0000313" key="3">
    <source>
        <dbReference type="Proteomes" id="UP001281410"/>
    </source>
</evidence>
<dbReference type="Gene3D" id="3.30.420.10">
    <property type="entry name" value="Ribonuclease H-like superfamily/Ribonuclease H"/>
    <property type="match status" value="1"/>
</dbReference>
<evidence type="ECO:0000259" key="1">
    <source>
        <dbReference type="Pfam" id="PF13456"/>
    </source>
</evidence>
<dbReference type="InterPro" id="IPR053151">
    <property type="entry name" value="RNase_H-like"/>
</dbReference>
<dbReference type="CDD" id="cd06222">
    <property type="entry name" value="RNase_H_like"/>
    <property type="match status" value="1"/>
</dbReference>
<dbReference type="InterPro" id="IPR012337">
    <property type="entry name" value="RNaseH-like_sf"/>
</dbReference>
<dbReference type="Proteomes" id="UP001281410">
    <property type="component" value="Unassembled WGS sequence"/>
</dbReference>
<accession>A0AAE0ACN5</accession>
<dbReference type="SUPFAM" id="SSF53098">
    <property type="entry name" value="Ribonuclease H-like"/>
    <property type="match status" value="1"/>
</dbReference>
<dbReference type="AlphaFoldDB" id="A0AAE0ACN5"/>
<dbReference type="EMBL" id="JANJYJ010000005">
    <property type="protein sequence ID" value="KAK3211449.1"/>
    <property type="molecule type" value="Genomic_DNA"/>
</dbReference>
<dbReference type="GO" id="GO:0003676">
    <property type="term" value="F:nucleic acid binding"/>
    <property type="evidence" value="ECO:0007669"/>
    <property type="project" value="InterPro"/>
</dbReference>
<gene>
    <name evidence="2" type="ORF">Dsin_016155</name>
</gene>
<dbReference type="InterPro" id="IPR002156">
    <property type="entry name" value="RNaseH_domain"/>
</dbReference>
<comment type="caution">
    <text evidence="2">The sequence shown here is derived from an EMBL/GenBank/DDBJ whole genome shotgun (WGS) entry which is preliminary data.</text>
</comment>
<name>A0AAE0ACN5_9ROSI</name>
<dbReference type="PANTHER" id="PTHR47723">
    <property type="entry name" value="OS05G0353850 PROTEIN"/>
    <property type="match status" value="1"/>
</dbReference>
<dbReference type="PANTHER" id="PTHR47723:SF19">
    <property type="entry name" value="POLYNUCLEOTIDYL TRANSFERASE, RIBONUCLEASE H-LIKE SUPERFAMILY PROTEIN"/>
    <property type="match status" value="1"/>
</dbReference>